<evidence type="ECO:0000256" key="3">
    <source>
        <dbReference type="ARBA" id="ARBA00008388"/>
    </source>
</evidence>
<dbReference type="InterPro" id="IPR002680">
    <property type="entry name" value="AOX"/>
</dbReference>
<keyword evidence="6 13" id="KW-0812">Transmembrane</keyword>
<proteinExistence type="inferred from homology"/>
<dbReference type="GeneID" id="19011145"/>
<dbReference type="Gene3D" id="1.20.1260.140">
    <property type="entry name" value="Alternative oxidase"/>
    <property type="match status" value="1"/>
</dbReference>
<dbReference type="AlphaFoldDB" id="K8EQ02"/>
<comment type="subcellular location">
    <subcellularLocation>
        <location evidence="2">Membrane</location>
    </subcellularLocation>
</comment>
<evidence type="ECO:0000256" key="11">
    <source>
        <dbReference type="ARBA" id="ARBA00023004"/>
    </source>
</evidence>
<dbReference type="KEGG" id="bpg:Bathy16g00610"/>
<keyword evidence="10 13" id="KW-0560">Oxidoreductase</keyword>
<dbReference type="GO" id="GO:0102721">
    <property type="term" value="F:ubiquinol:oxygen oxidoreductase activity"/>
    <property type="evidence" value="ECO:0007669"/>
    <property type="project" value="UniProtKB-EC"/>
</dbReference>
<dbReference type="OrthoDB" id="4493at2759"/>
<dbReference type="RefSeq" id="XP_007508715.1">
    <property type="nucleotide sequence ID" value="XM_007508653.1"/>
</dbReference>
<dbReference type="GO" id="GO:0010230">
    <property type="term" value="P:alternative respiration"/>
    <property type="evidence" value="ECO:0007669"/>
    <property type="project" value="TreeGrafter"/>
</dbReference>
<dbReference type="GO" id="GO:0016020">
    <property type="term" value="C:membrane"/>
    <property type="evidence" value="ECO:0007669"/>
    <property type="project" value="UniProtKB-SubCell"/>
</dbReference>
<protein>
    <recommendedName>
        <fullName evidence="13">Ubiquinol oxidase</fullName>
        <ecNumber evidence="13">1.10.3.11</ecNumber>
    </recommendedName>
</protein>
<name>K8EQ02_9CHLO</name>
<dbReference type="GO" id="GO:0106292">
    <property type="term" value="F:superoxide-generating NADPH oxidase activity"/>
    <property type="evidence" value="ECO:0007669"/>
    <property type="project" value="UniProtKB-ARBA"/>
</dbReference>
<dbReference type="EC" id="1.10.3.11" evidence="13"/>
<dbReference type="Pfam" id="PF01786">
    <property type="entry name" value="AOX"/>
    <property type="match status" value="1"/>
</dbReference>
<evidence type="ECO:0000256" key="10">
    <source>
        <dbReference type="ARBA" id="ARBA00023002"/>
    </source>
</evidence>
<dbReference type="STRING" id="41875.K8EQ02"/>
<evidence type="ECO:0000256" key="9">
    <source>
        <dbReference type="ARBA" id="ARBA00022989"/>
    </source>
</evidence>
<evidence type="ECO:0000256" key="12">
    <source>
        <dbReference type="ARBA" id="ARBA00023136"/>
    </source>
</evidence>
<comment type="catalytic activity">
    <reaction evidence="1 13">
        <text>2 a ubiquinol + O2 = 2 a ubiquinone + 2 H2O</text>
        <dbReference type="Rhea" id="RHEA:30255"/>
        <dbReference type="Rhea" id="RHEA-COMP:9565"/>
        <dbReference type="Rhea" id="RHEA-COMP:9566"/>
        <dbReference type="ChEBI" id="CHEBI:15377"/>
        <dbReference type="ChEBI" id="CHEBI:15379"/>
        <dbReference type="ChEBI" id="CHEBI:16389"/>
        <dbReference type="ChEBI" id="CHEBI:17976"/>
        <dbReference type="EC" id="1.10.3.11"/>
    </reaction>
</comment>
<evidence type="ECO:0000256" key="7">
    <source>
        <dbReference type="ARBA" id="ARBA00022723"/>
    </source>
</evidence>
<dbReference type="GO" id="GO:0009916">
    <property type="term" value="F:alternative oxidase activity"/>
    <property type="evidence" value="ECO:0007669"/>
    <property type="project" value="UniProtKB-UniRule"/>
</dbReference>
<reference evidence="14 15" key="1">
    <citation type="submission" date="2011-10" db="EMBL/GenBank/DDBJ databases">
        <authorList>
            <person name="Genoscope - CEA"/>
        </authorList>
    </citation>
    <scope>NUCLEOTIDE SEQUENCE [LARGE SCALE GENOMIC DNA]</scope>
    <source>
        <strain evidence="14 15">RCC 1105</strain>
    </source>
</reference>
<dbReference type="Proteomes" id="UP000198341">
    <property type="component" value="Chromosome 16"/>
</dbReference>
<sequence length="394" mass="45666">MAERHFVAELKALIREAFVLNKKEIAKDEKERTGVTKYSMSETFDSSSDFGEEFEDQSLEEEIERQGELLLEYLERMKLSNAKIWEREKRLPKVESPWIIEGPYYLLCKVLDLWFPENKPVQRFWFLETVARMPYFSYTTMLTLYELLGWWRRSSELRKVHFAEEWNEYHHLLIMESLGGDRRWSDRFLAQHAALVYYFGLVVVWLLSPKLAYNFSEKIETHAVATYAQFTEENKELLESLPAPEVAKKYYEAEDLYLFDEFQTTTMLNTGEIVSLKLNSRSSDEGDPLDPLSVRRPKIETLYDVFSNICEDEKEHVGTMNACQIEGVTLGTANTINALTALAIGGTVASKFASRFAEESAITDGLDDIIGSGKFMDLFTALTDFFSVFHLPFF</sequence>
<keyword evidence="4" id="KW-0813">Transport</keyword>
<evidence type="ECO:0000256" key="13">
    <source>
        <dbReference type="RuleBase" id="RU003779"/>
    </source>
</evidence>
<keyword evidence="8 13" id="KW-0249">Electron transport</keyword>
<evidence type="ECO:0000256" key="2">
    <source>
        <dbReference type="ARBA" id="ARBA00004370"/>
    </source>
</evidence>
<evidence type="ECO:0000256" key="6">
    <source>
        <dbReference type="ARBA" id="ARBA00022692"/>
    </source>
</evidence>
<evidence type="ECO:0000256" key="8">
    <source>
        <dbReference type="ARBA" id="ARBA00022982"/>
    </source>
</evidence>
<evidence type="ECO:0000256" key="5">
    <source>
        <dbReference type="ARBA" id="ARBA00022660"/>
    </source>
</evidence>
<dbReference type="PANTHER" id="PTHR31803">
    <property type="entry name" value="ALTERNATIVE OXIDASE"/>
    <property type="match status" value="1"/>
</dbReference>
<dbReference type="GO" id="GO:0046872">
    <property type="term" value="F:metal ion binding"/>
    <property type="evidence" value="ECO:0007669"/>
    <property type="project" value="UniProtKB-UniRule"/>
</dbReference>
<gene>
    <name evidence="14" type="ordered locus">Bathy16g00610</name>
</gene>
<keyword evidence="15" id="KW-1185">Reference proteome</keyword>
<evidence type="ECO:0000313" key="14">
    <source>
        <dbReference type="EMBL" id="CCO20332.1"/>
    </source>
</evidence>
<dbReference type="GO" id="GO:0005739">
    <property type="term" value="C:mitochondrion"/>
    <property type="evidence" value="ECO:0007669"/>
    <property type="project" value="TreeGrafter"/>
</dbReference>
<organism evidence="14 15">
    <name type="scientific">Bathycoccus prasinos</name>
    <dbReference type="NCBI Taxonomy" id="41875"/>
    <lineage>
        <taxon>Eukaryota</taxon>
        <taxon>Viridiplantae</taxon>
        <taxon>Chlorophyta</taxon>
        <taxon>Mamiellophyceae</taxon>
        <taxon>Mamiellales</taxon>
        <taxon>Bathycoccaceae</taxon>
        <taxon>Bathycoccus</taxon>
    </lineage>
</organism>
<evidence type="ECO:0000256" key="1">
    <source>
        <dbReference type="ARBA" id="ARBA00001192"/>
    </source>
</evidence>
<comment type="cofactor">
    <cofactor evidence="13">
        <name>Fe cation</name>
        <dbReference type="ChEBI" id="CHEBI:24875"/>
    </cofactor>
    <text evidence="13">Binds 2 iron ions per subunit.</text>
</comment>
<dbReference type="PANTHER" id="PTHR31803:SF19">
    <property type="entry name" value="UBIQUINOL OXIDASE"/>
    <property type="match status" value="1"/>
</dbReference>
<accession>K8EQ02</accession>
<evidence type="ECO:0000313" key="15">
    <source>
        <dbReference type="Proteomes" id="UP000198341"/>
    </source>
</evidence>
<keyword evidence="9" id="KW-1133">Transmembrane helix</keyword>
<dbReference type="EMBL" id="FO082263">
    <property type="protein sequence ID" value="CCO20332.1"/>
    <property type="molecule type" value="Genomic_DNA"/>
</dbReference>
<keyword evidence="7 13" id="KW-0479">Metal-binding</keyword>
<dbReference type="InterPro" id="IPR038659">
    <property type="entry name" value="AOX_sf"/>
</dbReference>
<keyword evidence="12 13" id="KW-0472">Membrane</keyword>
<comment type="similarity">
    <text evidence="3 13">Belongs to the alternative oxidase family.</text>
</comment>
<evidence type="ECO:0000256" key="4">
    <source>
        <dbReference type="ARBA" id="ARBA00022448"/>
    </source>
</evidence>
<keyword evidence="5 13" id="KW-0679">Respiratory chain</keyword>
<keyword evidence="11 13" id="KW-0408">Iron</keyword>
<dbReference type="GO" id="GO:0098803">
    <property type="term" value="C:respiratory chain complex"/>
    <property type="evidence" value="ECO:0007669"/>
    <property type="project" value="UniProtKB-UniRule"/>
</dbReference>
<dbReference type="eggNOG" id="ENOG502QRMM">
    <property type="taxonomic scope" value="Eukaryota"/>
</dbReference>